<proteinExistence type="inferred from homology"/>
<dbReference type="InterPro" id="IPR036962">
    <property type="entry name" value="Glyco_hydro_3_N_sf"/>
</dbReference>
<evidence type="ECO:0000256" key="1">
    <source>
        <dbReference type="ARBA" id="ARBA00005336"/>
    </source>
</evidence>
<dbReference type="FunFam" id="3.40.50.1700:FF:000009">
    <property type="entry name" value="Periplasmic beta-glucosidase"/>
    <property type="match status" value="1"/>
</dbReference>
<dbReference type="InterPro" id="IPR013783">
    <property type="entry name" value="Ig-like_fold"/>
</dbReference>
<keyword evidence="5" id="KW-1185">Reference proteome</keyword>
<dbReference type="FunFam" id="2.60.40.10:FF:000495">
    <property type="entry name" value="Periplasmic beta-glucosidase"/>
    <property type="match status" value="1"/>
</dbReference>
<dbReference type="OrthoDB" id="9805821at2"/>
<dbReference type="SMART" id="SM01217">
    <property type="entry name" value="Fn3_like"/>
    <property type="match status" value="1"/>
</dbReference>
<dbReference type="PANTHER" id="PTHR42715:SF10">
    <property type="entry name" value="BETA-GLUCOSIDASE"/>
    <property type="match status" value="1"/>
</dbReference>
<organism evidence="4 5">
    <name type="scientific">Dysgonomonas alginatilytica</name>
    <dbReference type="NCBI Taxonomy" id="1605892"/>
    <lineage>
        <taxon>Bacteria</taxon>
        <taxon>Pseudomonadati</taxon>
        <taxon>Bacteroidota</taxon>
        <taxon>Bacteroidia</taxon>
        <taxon>Bacteroidales</taxon>
        <taxon>Dysgonomonadaceae</taxon>
        <taxon>Dysgonomonas</taxon>
    </lineage>
</organism>
<dbReference type="EMBL" id="QICL01000019">
    <property type="protein sequence ID" value="PXV62489.1"/>
    <property type="molecule type" value="Genomic_DNA"/>
</dbReference>
<dbReference type="NCBIfam" id="NF011678">
    <property type="entry name" value="PRK15098.1"/>
    <property type="match status" value="1"/>
</dbReference>
<dbReference type="Gene3D" id="3.40.50.1700">
    <property type="entry name" value="Glycoside hydrolase family 3 C-terminal domain"/>
    <property type="match status" value="1"/>
</dbReference>
<dbReference type="GO" id="GO:0008422">
    <property type="term" value="F:beta-glucosidase activity"/>
    <property type="evidence" value="ECO:0007669"/>
    <property type="project" value="UniProtKB-ARBA"/>
</dbReference>
<protein>
    <submittedName>
        <fullName evidence="4">Beta-glucosidase</fullName>
    </submittedName>
</protein>
<feature type="domain" description="Fibronectin type III-like" evidence="3">
    <location>
        <begin position="663"/>
        <end position="732"/>
    </location>
</feature>
<dbReference type="InterPro" id="IPR026891">
    <property type="entry name" value="Fn3-like"/>
</dbReference>
<dbReference type="SUPFAM" id="SSF51445">
    <property type="entry name" value="(Trans)glycosidases"/>
    <property type="match status" value="1"/>
</dbReference>
<dbReference type="Pfam" id="PF01915">
    <property type="entry name" value="Glyco_hydro_3_C"/>
    <property type="match status" value="1"/>
</dbReference>
<dbReference type="Gene3D" id="3.20.20.300">
    <property type="entry name" value="Glycoside hydrolase, family 3, N-terminal domain"/>
    <property type="match status" value="1"/>
</dbReference>
<gene>
    <name evidence="4" type="ORF">CLV62_11931</name>
</gene>
<dbReference type="Gene3D" id="2.60.40.10">
    <property type="entry name" value="Immunoglobulins"/>
    <property type="match status" value="1"/>
</dbReference>
<dbReference type="InterPro" id="IPR050288">
    <property type="entry name" value="Cellulose_deg_GH3"/>
</dbReference>
<dbReference type="Pfam" id="PF00933">
    <property type="entry name" value="Glyco_hydro_3"/>
    <property type="match status" value="1"/>
</dbReference>
<dbReference type="InterPro" id="IPR017853">
    <property type="entry name" value="GH"/>
</dbReference>
<dbReference type="InterPro" id="IPR002772">
    <property type="entry name" value="Glyco_hydro_3_C"/>
</dbReference>
<sequence>MKKTFLTAFITASAVLSLTAQNPAIDKRVDDLLKQMTLEEKVGQLNQYTGEWSSATGPITKDGDKQNQIRTGQIGSMLNVKGVAHTRQCQEMAMQSRLKIPLLFGQDVIHGYKTTFPIPLAEAASWDLDAIELGARIAAVEAAASGIHWTFAPMVDIGRDPRWGRVMEGAGEDPYLGSLIAKARVKGFQGEKLGDITSVMACAKHFAAYGAAVGGRDYNSVDMSERMLWEVYLPPFKAALDAGAATFMNSFNDLNGIPATGSVFLQRDILKGLWGFKGFVVSDWGSIGEMKQHGFVKDGKDAALAAIVAGSDMDMESRCYKNNLADLVKEKKVDIALVDDAVRRILYKKFEMGLFEDPYKYSDVKRQEAAMNNPEHTKAAREIGAKSIVLLKNENNVLPLSKETKTIAFIGPLVKEYRQNLGFWSVELDEVDYDKFIVSQWDGLQNKVGKTSKLLYAKGCEIEGEDKSGFAEAVSIANQADVVILSIGERRDMSGEAKSRSDISLPGVQEELVKAIQATGKPVVVLINAGRPLVFNWTADNVPAILYTWWLGSEAGNSIADVLFGDVNPSAKLPVTFPRSVGQIPIYHSYFNTGRPAKNENDLNYVSAYIDLPNSPKFPFGYGLSYTTFGYSDLKLSKKQISKGETIEVTARITNTGKYAGEEVVQLYLRDKVGSVVRPVKELKGFEKIKLNAGESKVVTFVIDNEKLSFYNQKLEFDSEAGEFDLMIGSSAEDIRLKSEFELL</sequence>
<evidence type="ECO:0000313" key="4">
    <source>
        <dbReference type="EMBL" id="PXV62489.1"/>
    </source>
</evidence>
<evidence type="ECO:0000313" key="5">
    <source>
        <dbReference type="Proteomes" id="UP000247973"/>
    </source>
</evidence>
<dbReference type="Proteomes" id="UP000247973">
    <property type="component" value="Unassembled WGS sequence"/>
</dbReference>
<keyword evidence="2" id="KW-0378">Hydrolase</keyword>
<dbReference type="InterPro" id="IPR001764">
    <property type="entry name" value="Glyco_hydro_3_N"/>
</dbReference>
<accession>A0A2V3PLC6</accession>
<evidence type="ECO:0000259" key="3">
    <source>
        <dbReference type="SMART" id="SM01217"/>
    </source>
</evidence>
<dbReference type="FunFam" id="3.20.20.300:FF:000005">
    <property type="entry name" value="Periplasmic beta-glucosidase"/>
    <property type="match status" value="1"/>
</dbReference>
<evidence type="ECO:0000256" key="2">
    <source>
        <dbReference type="ARBA" id="ARBA00022801"/>
    </source>
</evidence>
<dbReference type="SUPFAM" id="SSF52279">
    <property type="entry name" value="Beta-D-glucan exohydrolase, C-terminal domain"/>
    <property type="match status" value="1"/>
</dbReference>
<dbReference type="Pfam" id="PF14310">
    <property type="entry name" value="Fn3-like"/>
    <property type="match status" value="1"/>
</dbReference>
<dbReference type="PANTHER" id="PTHR42715">
    <property type="entry name" value="BETA-GLUCOSIDASE"/>
    <property type="match status" value="1"/>
</dbReference>
<dbReference type="PRINTS" id="PR00133">
    <property type="entry name" value="GLHYDRLASE3"/>
</dbReference>
<comment type="similarity">
    <text evidence="1">Belongs to the glycosyl hydrolase 3 family.</text>
</comment>
<dbReference type="GO" id="GO:0005975">
    <property type="term" value="P:carbohydrate metabolic process"/>
    <property type="evidence" value="ECO:0007669"/>
    <property type="project" value="InterPro"/>
</dbReference>
<dbReference type="AlphaFoldDB" id="A0A2V3PLC6"/>
<comment type="caution">
    <text evidence="4">The sequence shown here is derived from an EMBL/GenBank/DDBJ whole genome shotgun (WGS) entry which is preliminary data.</text>
</comment>
<dbReference type="InterPro" id="IPR036881">
    <property type="entry name" value="Glyco_hydro_3_C_sf"/>
</dbReference>
<name>A0A2V3PLC6_9BACT</name>
<dbReference type="RefSeq" id="WP_110311401.1">
    <property type="nucleotide sequence ID" value="NZ_QICL01000019.1"/>
</dbReference>
<reference evidence="4 5" key="1">
    <citation type="submission" date="2018-03" db="EMBL/GenBank/DDBJ databases">
        <title>Genomic Encyclopedia of Archaeal and Bacterial Type Strains, Phase II (KMG-II): from individual species to whole genera.</title>
        <authorList>
            <person name="Goeker M."/>
        </authorList>
    </citation>
    <scope>NUCLEOTIDE SEQUENCE [LARGE SCALE GENOMIC DNA]</scope>
    <source>
        <strain evidence="4 5">DSM 100214</strain>
    </source>
</reference>